<dbReference type="InterPro" id="IPR036390">
    <property type="entry name" value="WH_DNA-bd_sf"/>
</dbReference>
<keyword evidence="1" id="KW-0805">Transcription regulation</keyword>
<evidence type="ECO:0000256" key="3">
    <source>
        <dbReference type="ARBA" id="ARBA00023163"/>
    </source>
</evidence>
<dbReference type="EMBL" id="LT670844">
    <property type="protein sequence ID" value="SHJ92331.1"/>
    <property type="molecule type" value="Genomic_DNA"/>
</dbReference>
<organism evidence="6 7">
    <name type="scientific">Bradyrhizobium lablabi</name>
    <dbReference type="NCBI Taxonomy" id="722472"/>
    <lineage>
        <taxon>Bacteria</taxon>
        <taxon>Pseudomonadati</taxon>
        <taxon>Pseudomonadota</taxon>
        <taxon>Alphaproteobacteria</taxon>
        <taxon>Hyphomicrobiales</taxon>
        <taxon>Nitrobacteraceae</taxon>
        <taxon>Bradyrhizobium</taxon>
    </lineage>
</organism>
<reference evidence="6 7" key="1">
    <citation type="submission" date="2016-11" db="EMBL/GenBank/DDBJ databases">
        <authorList>
            <person name="Jaros S."/>
            <person name="Januszkiewicz K."/>
            <person name="Wedrychowicz H."/>
        </authorList>
    </citation>
    <scope>NUCLEOTIDE SEQUENCE [LARGE SCALE GENOMIC DNA]</scope>
    <source>
        <strain evidence="6 7">GAS499</strain>
    </source>
</reference>
<evidence type="ECO:0000259" key="5">
    <source>
        <dbReference type="PROSITE" id="PS51118"/>
    </source>
</evidence>
<dbReference type="Gene3D" id="1.10.10.10">
    <property type="entry name" value="Winged helix-like DNA-binding domain superfamily/Winged helix DNA-binding domain"/>
    <property type="match status" value="1"/>
</dbReference>
<dbReference type="GO" id="GO:0003677">
    <property type="term" value="F:DNA binding"/>
    <property type="evidence" value="ECO:0007669"/>
    <property type="project" value="UniProtKB-KW"/>
</dbReference>
<dbReference type="Pfam" id="PF01638">
    <property type="entry name" value="HxlR"/>
    <property type="match status" value="1"/>
</dbReference>
<feature type="region of interest" description="Disordered" evidence="4">
    <location>
        <begin position="139"/>
        <end position="161"/>
    </location>
</feature>
<accession>A0A1M6N9I2</accession>
<name>A0A1M6N9I2_9BRAD</name>
<dbReference type="PANTHER" id="PTHR33204">
    <property type="entry name" value="TRANSCRIPTIONAL REGULATOR, MARR FAMILY"/>
    <property type="match status" value="1"/>
</dbReference>
<sequence>MRWNELEKECCSIARITSIIGDRWTLLIVRECFLGVTRFDAFEERLGISKRILTERLQKLVENFILVKVPYQQHPLRLEYQLTSKGRELYPILRTMQHWGDKHLSGKAGRPSVVVHSCGRPSDPLVLCSECGEPLDGQHSHAFKGPGGQKNRHLPPLPAGISLKGTVADVKRGRRSAVDS</sequence>
<dbReference type="RefSeq" id="WP_079544824.1">
    <property type="nucleotide sequence ID" value="NZ_LT670844.1"/>
</dbReference>
<keyword evidence="2" id="KW-0238">DNA-binding</keyword>
<dbReference type="AlphaFoldDB" id="A0A1M6N9I2"/>
<keyword evidence="3" id="KW-0804">Transcription</keyword>
<dbReference type="Proteomes" id="UP000189935">
    <property type="component" value="Chromosome I"/>
</dbReference>
<evidence type="ECO:0000256" key="1">
    <source>
        <dbReference type="ARBA" id="ARBA00023015"/>
    </source>
</evidence>
<gene>
    <name evidence="6" type="ORF">SAMN05444159_1909</name>
</gene>
<evidence type="ECO:0000256" key="2">
    <source>
        <dbReference type="ARBA" id="ARBA00023125"/>
    </source>
</evidence>
<dbReference type="OrthoDB" id="9782219at2"/>
<protein>
    <submittedName>
        <fullName evidence="6">Transcriptional regulator, HxlR family</fullName>
    </submittedName>
</protein>
<feature type="domain" description="HTH hxlR-type" evidence="5">
    <location>
        <begin position="11"/>
        <end position="108"/>
    </location>
</feature>
<evidence type="ECO:0000256" key="4">
    <source>
        <dbReference type="SAM" id="MobiDB-lite"/>
    </source>
</evidence>
<proteinExistence type="predicted"/>
<dbReference type="InterPro" id="IPR036388">
    <property type="entry name" value="WH-like_DNA-bd_sf"/>
</dbReference>
<evidence type="ECO:0000313" key="6">
    <source>
        <dbReference type="EMBL" id="SHJ92331.1"/>
    </source>
</evidence>
<dbReference type="PROSITE" id="PS51118">
    <property type="entry name" value="HTH_HXLR"/>
    <property type="match status" value="1"/>
</dbReference>
<dbReference type="PANTHER" id="PTHR33204:SF36">
    <property type="entry name" value="TRANSCRIPTIONAL REGULATORY PROTEIN"/>
    <property type="match status" value="1"/>
</dbReference>
<dbReference type="InterPro" id="IPR002577">
    <property type="entry name" value="HTH_HxlR"/>
</dbReference>
<dbReference type="SUPFAM" id="SSF46785">
    <property type="entry name" value="Winged helix' DNA-binding domain"/>
    <property type="match status" value="1"/>
</dbReference>
<evidence type="ECO:0000313" key="7">
    <source>
        <dbReference type="Proteomes" id="UP000189935"/>
    </source>
</evidence>